<dbReference type="Gene3D" id="1.10.10.660">
    <property type="entry name" value="conserved protein of unknown function from Enterococcus faecalis V583"/>
    <property type="match status" value="1"/>
</dbReference>
<reference evidence="1 2" key="1">
    <citation type="submission" date="2020-07" db="EMBL/GenBank/DDBJ databases">
        <title>Bradyrhizobium diversity isolated from nodules of indigenous legumes of Western Australia.</title>
        <authorList>
            <person name="Klepa M.S."/>
        </authorList>
    </citation>
    <scope>NUCLEOTIDE SEQUENCE [LARGE SCALE GENOMIC DNA]</scope>
    <source>
        <strain evidence="1 2">CNPSo 4019</strain>
    </source>
</reference>
<comment type="caution">
    <text evidence="1">The sequence shown here is derived from an EMBL/GenBank/DDBJ whole genome shotgun (WGS) entry which is preliminary data.</text>
</comment>
<dbReference type="InterPro" id="IPR009499">
    <property type="entry name" value="AllG-like"/>
</dbReference>
<dbReference type="Proteomes" id="UP001194539">
    <property type="component" value="Unassembled WGS sequence"/>
</dbReference>
<dbReference type="InterPro" id="IPR024033">
    <property type="entry name" value="OXTCase_su_AllG_h-dom"/>
</dbReference>
<dbReference type="RefSeq" id="WP_197967889.1">
    <property type="nucleotide sequence ID" value="NZ_JACEGD010000024.1"/>
</dbReference>
<sequence length="332" mass="34494">MAILFERWAADEGAARAMLMRGEVRLAPAQDFDAMVPLAAVLSPGMAVQIVTDAADATNVTCSPLNGGMALAQRLGLCSREVLTHLRWMNGNLAATLEIIADRDIPLIEIADPALMEGDDCHSRTSAATRRLIEQLAPRLGGDTPERRFLDRASAFFLNLWMAAMKCIAKAGEGEGSSIVTALGGNGVDCGVKLGGSGQRWFVAAAEPPEGNLLPGFQSSDRLGAIGDSALVDAMGFGAMTARSLPADGATAAEAAQLLPAAHPGFVRSGIRVGTIARALVSGGMPLDVVLGILDRRGHNGRIGGGIYRPPRDPFAAAVASLAPTTFQTQGI</sequence>
<name>A0ABS0P8E2_9BRAD</name>
<proteinExistence type="predicted"/>
<dbReference type="Pfam" id="PF06545">
    <property type="entry name" value="AllG"/>
    <property type="match status" value="1"/>
</dbReference>
<accession>A0ABS0P8E2</accession>
<evidence type="ECO:0000313" key="2">
    <source>
        <dbReference type="Proteomes" id="UP001194539"/>
    </source>
</evidence>
<dbReference type="Gene3D" id="3.90.1700.10">
    <property type="entry name" value="v583 domain like"/>
    <property type="match status" value="1"/>
</dbReference>
<dbReference type="EMBL" id="JACEGD010000024">
    <property type="protein sequence ID" value="MBH5389534.1"/>
    <property type="molecule type" value="Genomic_DNA"/>
</dbReference>
<dbReference type="Gene3D" id="3.90.1710.10">
    <property type="entry name" value="Enterococcus faecalis V583 domain"/>
    <property type="match status" value="1"/>
</dbReference>
<evidence type="ECO:0000313" key="1">
    <source>
        <dbReference type="EMBL" id="MBH5389534.1"/>
    </source>
</evidence>
<protein>
    <submittedName>
        <fullName evidence="1">DUF1116 domain-containing protein</fullName>
    </submittedName>
</protein>
<keyword evidence="2" id="KW-1185">Reference proteome</keyword>
<organism evidence="1 2">
    <name type="scientific">Bradyrhizobium diversitatis</name>
    <dbReference type="NCBI Taxonomy" id="2755406"/>
    <lineage>
        <taxon>Bacteria</taxon>
        <taxon>Pseudomonadati</taxon>
        <taxon>Pseudomonadota</taxon>
        <taxon>Alphaproteobacteria</taxon>
        <taxon>Hyphomicrobiales</taxon>
        <taxon>Nitrobacteraceae</taxon>
        <taxon>Bradyrhizobium</taxon>
    </lineage>
</organism>
<gene>
    <name evidence="1" type="ORF">H1B27_25105</name>
</gene>